<dbReference type="PANTHER" id="PTHR23517">
    <property type="entry name" value="RESISTANCE PROTEIN MDTM, PUTATIVE-RELATED-RELATED"/>
    <property type="match status" value="1"/>
</dbReference>
<dbReference type="EMBL" id="CP053921">
    <property type="protein sequence ID" value="QKG70674.1"/>
    <property type="molecule type" value="Genomic_DNA"/>
</dbReference>
<keyword evidence="2" id="KW-0813">Transport</keyword>
<dbReference type="GO" id="GO:0015833">
    <property type="term" value="P:peptide transport"/>
    <property type="evidence" value="ECO:0007669"/>
    <property type="project" value="InterPro"/>
</dbReference>
<feature type="transmembrane region" description="Helical" evidence="7">
    <location>
        <begin position="394"/>
        <end position="414"/>
    </location>
</feature>
<feature type="transmembrane region" description="Helical" evidence="7">
    <location>
        <begin position="201"/>
        <end position="222"/>
    </location>
</feature>
<evidence type="ECO:0000256" key="2">
    <source>
        <dbReference type="ARBA" id="ARBA00022448"/>
    </source>
</evidence>
<feature type="transmembrane region" description="Helical" evidence="7">
    <location>
        <begin position="84"/>
        <end position="102"/>
    </location>
</feature>
<feature type="transmembrane region" description="Helical" evidence="7">
    <location>
        <begin position="297"/>
        <end position="315"/>
    </location>
</feature>
<feature type="transmembrane region" description="Helical" evidence="7">
    <location>
        <begin position="420"/>
        <end position="441"/>
    </location>
</feature>
<evidence type="ECO:0000313" key="8">
    <source>
        <dbReference type="EMBL" id="QKG70674.1"/>
    </source>
</evidence>
<dbReference type="InterPro" id="IPR011701">
    <property type="entry name" value="MFS"/>
</dbReference>
<dbReference type="Proteomes" id="UP000504693">
    <property type="component" value="Chromosome"/>
</dbReference>
<dbReference type="SUPFAM" id="SSF103473">
    <property type="entry name" value="MFS general substrate transporter"/>
    <property type="match status" value="1"/>
</dbReference>
<dbReference type="RefSeq" id="WP_173212906.1">
    <property type="nucleotide sequence ID" value="NZ_CP053921.1"/>
</dbReference>
<dbReference type="InterPro" id="IPR050171">
    <property type="entry name" value="MFS_Transporters"/>
</dbReference>
<feature type="transmembrane region" description="Helical" evidence="7">
    <location>
        <begin position="114"/>
        <end position="141"/>
    </location>
</feature>
<feature type="transmembrane region" description="Helical" evidence="7">
    <location>
        <begin position="170"/>
        <end position="195"/>
    </location>
</feature>
<feature type="transmembrane region" description="Helical" evidence="7">
    <location>
        <begin position="327"/>
        <end position="347"/>
    </location>
</feature>
<keyword evidence="9" id="KW-1185">Reference proteome</keyword>
<proteinExistence type="predicted"/>
<organism evidence="8 9">
    <name type="scientific">Erythrobacter mangrovi</name>
    <dbReference type="NCBI Taxonomy" id="2739433"/>
    <lineage>
        <taxon>Bacteria</taxon>
        <taxon>Pseudomonadati</taxon>
        <taxon>Pseudomonadota</taxon>
        <taxon>Alphaproteobacteria</taxon>
        <taxon>Sphingomonadales</taxon>
        <taxon>Erythrobacteraceae</taxon>
        <taxon>Erythrobacter/Porphyrobacter group</taxon>
        <taxon>Erythrobacter</taxon>
    </lineage>
</organism>
<evidence type="ECO:0000256" key="1">
    <source>
        <dbReference type="ARBA" id="ARBA00004651"/>
    </source>
</evidence>
<keyword evidence="4 7" id="KW-0812">Transmembrane</keyword>
<evidence type="ECO:0000313" key="9">
    <source>
        <dbReference type="Proteomes" id="UP000504693"/>
    </source>
</evidence>
<evidence type="ECO:0000256" key="4">
    <source>
        <dbReference type="ARBA" id="ARBA00022692"/>
    </source>
</evidence>
<dbReference type="AlphaFoldDB" id="A0A7D3XNZ6"/>
<sequence>MQSAVTRSDERLWGHPKGLIFLAMTEMWERFSFYGMRGLLVLYMVQELLLPGRIENVAGMDAYRRIVEGIFGELSTQAFASQTFGLYAGFVYFTPLLGGLLADRWLGAKRVVMIGIAMMTLGHFAMAFDVSFLAALLLLVLGSGCLKGNIAAQVGHLYERHEETLRSKGYAIFSTGINVGATIGPLVCGLLAQIYGWHIGFGAAGLFMLVAAVVYFTGLKYFAEGRVLPMEGESLPPLTPNEWKMIGLVICVLLITMCQSFAYEQLFNVGMLWVNERVDLTFGGFTVPTPWLASEDSLASVIALPMLLAIWAWQGRRGGEPSDLTKIATGAIIMACSSGMLALGAMSAPDGKVSILFPLAAFFLSGVAFMYQWPTALALVSRRAPAKINALMMAGAYLTLFVVGIGSGFIARFYEPLGDVGFWLLHVGLSASGAVLVLVLGGPLRRQMDALEGGATG</sequence>
<gene>
    <name evidence="8" type="ORF">HQR01_04420</name>
</gene>
<evidence type="ECO:0000256" key="7">
    <source>
        <dbReference type="SAM" id="Phobius"/>
    </source>
</evidence>
<accession>A0A7D3XNZ6</accession>
<dbReference type="GO" id="GO:0005886">
    <property type="term" value="C:plasma membrane"/>
    <property type="evidence" value="ECO:0007669"/>
    <property type="project" value="UniProtKB-SubCell"/>
</dbReference>
<dbReference type="CDD" id="cd17346">
    <property type="entry name" value="MFS_DtpA_like"/>
    <property type="match status" value="1"/>
</dbReference>
<name>A0A7D3XNZ6_9SPHN</name>
<keyword evidence="5 7" id="KW-1133">Transmembrane helix</keyword>
<dbReference type="InterPro" id="IPR005279">
    <property type="entry name" value="Dipep/tripep_permease"/>
</dbReference>
<keyword evidence="6 7" id="KW-0472">Membrane</keyword>
<dbReference type="Gene3D" id="1.20.1250.20">
    <property type="entry name" value="MFS general substrate transporter like domains"/>
    <property type="match status" value="2"/>
</dbReference>
<dbReference type="PANTHER" id="PTHR23517:SF15">
    <property type="entry name" value="PROTON-DEPENDENT OLIGOPEPTIDE FAMILY TRANSPORT PROTEIN"/>
    <property type="match status" value="1"/>
</dbReference>
<evidence type="ECO:0000256" key="3">
    <source>
        <dbReference type="ARBA" id="ARBA00022475"/>
    </source>
</evidence>
<dbReference type="NCBIfam" id="TIGR00924">
    <property type="entry name" value="yjdL_sub1_fam"/>
    <property type="match status" value="1"/>
</dbReference>
<keyword evidence="3" id="KW-1003">Cell membrane</keyword>
<dbReference type="KEGG" id="emv:HQR01_04420"/>
<evidence type="ECO:0000256" key="6">
    <source>
        <dbReference type="ARBA" id="ARBA00023136"/>
    </source>
</evidence>
<dbReference type="Pfam" id="PF07690">
    <property type="entry name" value="MFS_1"/>
    <property type="match status" value="1"/>
</dbReference>
<dbReference type="InterPro" id="IPR036259">
    <property type="entry name" value="MFS_trans_sf"/>
</dbReference>
<reference evidence="8 9" key="1">
    <citation type="submission" date="2020-05" db="EMBL/GenBank/DDBJ databases">
        <title>Erythrobacter mangrovi sp. nov., isolated from rhizosphere soil of mangrove plant (Kandelia candel).</title>
        <authorList>
            <person name="Ye Y.H."/>
        </authorList>
    </citation>
    <scope>NUCLEOTIDE SEQUENCE [LARGE SCALE GENOMIC DNA]</scope>
    <source>
        <strain evidence="8 9">EB310</strain>
    </source>
</reference>
<feature type="transmembrane region" description="Helical" evidence="7">
    <location>
        <begin position="243"/>
        <end position="263"/>
    </location>
</feature>
<evidence type="ECO:0000256" key="5">
    <source>
        <dbReference type="ARBA" id="ARBA00022989"/>
    </source>
</evidence>
<feature type="transmembrane region" description="Helical" evidence="7">
    <location>
        <begin position="353"/>
        <end position="373"/>
    </location>
</feature>
<comment type="subcellular location">
    <subcellularLocation>
        <location evidence="1">Cell membrane</location>
        <topology evidence="1">Multi-pass membrane protein</topology>
    </subcellularLocation>
</comment>
<protein>
    <submittedName>
        <fullName evidence="8">Peptide MFS transporter</fullName>
    </submittedName>
</protein>
<dbReference type="GO" id="GO:1904680">
    <property type="term" value="F:peptide transmembrane transporter activity"/>
    <property type="evidence" value="ECO:0007669"/>
    <property type="project" value="InterPro"/>
</dbReference>